<accession>A0A0C2YZT7</accession>
<dbReference type="EMBL" id="JXSL01000020">
    <property type="protein sequence ID" value="KIM00146.1"/>
    <property type="molecule type" value="Genomic_DNA"/>
</dbReference>
<protein>
    <submittedName>
        <fullName evidence="3">Phage major capsid protein</fullName>
    </submittedName>
</protein>
<dbReference type="SUPFAM" id="SSF56563">
    <property type="entry name" value="Major capsid protein gp5"/>
    <property type="match status" value="1"/>
</dbReference>
<dbReference type="AlphaFoldDB" id="A0A0C2YZT7"/>
<name>A0A0C2YZT7_PARME</name>
<dbReference type="RefSeq" id="WP_052472929.1">
    <property type="nucleotide sequence ID" value="NZ_JXSL01000020.1"/>
</dbReference>
<dbReference type="InterPro" id="IPR054612">
    <property type="entry name" value="Phage_capsid-like_C"/>
</dbReference>
<keyword evidence="4" id="KW-1185">Reference proteome</keyword>
<proteinExistence type="predicted"/>
<evidence type="ECO:0000256" key="1">
    <source>
        <dbReference type="ARBA" id="ARBA00004328"/>
    </source>
</evidence>
<evidence type="ECO:0000313" key="4">
    <source>
        <dbReference type="Proteomes" id="UP000031971"/>
    </source>
</evidence>
<reference evidence="3 4" key="1">
    <citation type="submission" date="2015-01" db="EMBL/GenBank/DDBJ databases">
        <title>Genome Sequence of Magnetospirillum magnetotacticum Strain MS-1.</title>
        <authorList>
            <person name="Marinov G.K."/>
            <person name="Smalley M.D."/>
            <person name="DeSalvo G."/>
        </authorList>
    </citation>
    <scope>NUCLEOTIDE SEQUENCE [LARGE SCALE GENOMIC DNA]</scope>
    <source>
        <strain evidence="3 4">MS-1</strain>
    </source>
</reference>
<comment type="subcellular location">
    <subcellularLocation>
        <location evidence="1">Virion</location>
    </subcellularLocation>
</comment>
<dbReference type="Pfam" id="PF05065">
    <property type="entry name" value="Phage_capsid"/>
    <property type="match status" value="1"/>
</dbReference>
<dbReference type="Proteomes" id="UP000031971">
    <property type="component" value="Unassembled WGS sequence"/>
</dbReference>
<feature type="domain" description="Phage capsid-like C-terminal" evidence="2">
    <location>
        <begin position="140"/>
        <end position="419"/>
    </location>
</feature>
<dbReference type="NCBIfam" id="TIGR01554">
    <property type="entry name" value="major_cap_HK97"/>
    <property type="match status" value="1"/>
</dbReference>
<evidence type="ECO:0000259" key="2">
    <source>
        <dbReference type="Pfam" id="PF05065"/>
    </source>
</evidence>
<evidence type="ECO:0000313" key="3">
    <source>
        <dbReference type="EMBL" id="KIM00146.1"/>
    </source>
</evidence>
<comment type="caution">
    <text evidence="3">The sequence shown here is derived from an EMBL/GenBank/DDBJ whole genome shotgun (WGS) entry which is preliminary data.</text>
</comment>
<dbReference type="InterPro" id="IPR024455">
    <property type="entry name" value="Phage_capsid"/>
</dbReference>
<dbReference type="Gene3D" id="3.30.2400.10">
    <property type="entry name" value="Major capsid protein gp5"/>
    <property type="match status" value="1"/>
</dbReference>
<sequence length="425" mass="45529">MPRLNHRDLTRRRWKAFDEAKAIMDKVHGRDLTAAECKVVDSHIAEIRVLDAQIETLKKDEAMKSREAVPYGTEGHMQLKDANGHNIPVLRKGQPFAALAERSEADEVPLAGLVKAMCTNDWRGLPAQAKSMSAGTGISGGLLIGQETSAQIVDLVRNKARCFQAGVMTLPMPAGNLTLARLDSDVTPAWRGENQTIANSDAAFGAVQLSAKSLAVNVKMSLELASFASNASDALMHSISEAMALAMDAAILSGSGIGREPLGIINQPGILTQDCANHYLTDTGYGWDPFGAALGQLRARNLDETSDSLSLLVSPGIATAQDRLVDTLGRSIVPPPYMESIPRMVTNQIPVATGTPNTSWGLMGKFDSIVCGIAQNIVLEMSREAGDASASAWTSGQIWLRAMCWMDVAVLRPAHFCQIQKIGLA</sequence>
<gene>
    <name evidence="3" type="ORF">CCC_02934</name>
</gene>
<dbReference type="STRING" id="272627.CCC_02934"/>
<organism evidence="3 4">
    <name type="scientific">Paramagnetospirillum magnetotacticum MS-1</name>
    <dbReference type="NCBI Taxonomy" id="272627"/>
    <lineage>
        <taxon>Bacteria</taxon>
        <taxon>Pseudomonadati</taxon>
        <taxon>Pseudomonadota</taxon>
        <taxon>Alphaproteobacteria</taxon>
        <taxon>Rhodospirillales</taxon>
        <taxon>Magnetospirillaceae</taxon>
        <taxon>Paramagnetospirillum</taxon>
    </lineage>
</organism>